<dbReference type="KEGG" id="ncr:NCU17270"/>
<evidence type="ECO:0000256" key="5">
    <source>
        <dbReference type="ARBA" id="ARBA00023026"/>
    </source>
</evidence>
<dbReference type="OrthoDB" id="3687641at2759"/>
<comment type="pathway">
    <text evidence="2">Mycotoxin biosynthesis.</text>
</comment>
<evidence type="ECO:0000256" key="8">
    <source>
        <dbReference type="ARBA" id="ARBA00035112"/>
    </source>
</evidence>
<evidence type="ECO:0008006" key="12">
    <source>
        <dbReference type="Google" id="ProtNLM"/>
    </source>
</evidence>
<dbReference type="InterPro" id="IPR021765">
    <property type="entry name" value="UstYa-like"/>
</dbReference>
<proteinExistence type="inferred from homology"/>
<dbReference type="Proteomes" id="UP000001805">
    <property type="component" value="Chromosome 7, Linkage Group VII"/>
</dbReference>
<dbReference type="EMBL" id="CM002242">
    <property type="protein sequence ID" value="ESA42049.1"/>
    <property type="molecule type" value="Genomic_DNA"/>
</dbReference>
<evidence type="ECO:0000256" key="2">
    <source>
        <dbReference type="ARBA" id="ARBA00004685"/>
    </source>
</evidence>
<dbReference type="RefSeq" id="XP_011395390.1">
    <property type="nucleotide sequence ID" value="XM_011397088.1"/>
</dbReference>
<dbReference type="InParanoid" id="V5ILQ4"/>
<evidence type="ECO:0000256" key="3">
    <source>
        <dbReference type="ARBA" id="ARBA00022692"/>
    </source>
</evidence>
<keyword evidence="5" id="KW-0843">Virulence</keyword>
<dbReference type="Pfam" id="PF11807">
    <property type="entry name" value="UstYa"/>
    <property type="match status" value="1"/>
</dbReference>
<dbReference type="AlphaFoldDB" id="V5ILQ4"/>
<dbReference type="VEuPathDB" id="FungiDB:NCU17270"/>
<dbReference type="PANTHER" id="PTHR33365">
    <property type="entry name" value="YALI0B05434P"/>
    <property type="match status" value="1"/>
</dbReference>
<evidence type="ECO:0000256" key="4">
    <source>
        <dbReference type="ARBA" id="ARBA00022989"/>
    </source>
</evidence>
<keyword evidence="6 9" id="KW-0472">Membrane</keyword>
<evidence type="ECO:0000256" key="1">
    <source>
        <dbReference type="ARBA" id="ARBA00004167"/>
    </source>
</evidence>
<accession>V5ILQ4</accession>
<comment type="subcellular location">
    <subcellularLocation>
        <location evidence="1">Membrane</location>
        <topology evidence="1">Single-pass membrane protein</topology>
    </subcellularLocation>
</comment>
<keyword evidence="4 9" id="KW-1133">Transmembrane helix</keyword>
<keyword evidence="3 9" id="KW-0812">Transmembrane</keyword>
<protein>
    <recommendedName>
        <fullName evidence="12">Tat pathway signal sequence</fullName>
    </recommendedName>
</protein>
<feature type="transmembrane region" description="Helical" evidence="9">
    <location>
        <begin position="56"/>
        <end position="74"/>
    </location>
</feature>
<keyword evidence="7" id="KW-0325">Glycoprotein</keyword>
<evidence type="ECO:0000256" key="9">
    <source>
        <dbReference type="SAM" id="Phobius"/>
    </source>
</evidence>
<dbReference type="GeneID" id="23569864"/>
<sequence length="286" mass="32459">MNIFKKFFAANRDHEEVKYDPIDKSENGMPTRSSSPSYPWSAGFARRQSSILSHPAVVVSQAVIIILLAIYAFVVSRKGPTDLACARQLSPYSPYLETDDLRYVEFTDQNHLMQPSPYRGHPTPEVEEAWLKLWRMPTIHFPESKLPLLNKTPPSAYVHVSPKYLLSSSSSSSSSSSDTGEVLGFLDVFHQLHCLNLVRQYTYRDAYDYSNVTAFRAPEEVVRGHIDHCIETIRKAIMCTADVTPVVFLKDESRKGGSKSDFDIRKKCKDFERIKEWVGGHMGFAT</sequence>
<dbReference type="GO" id="GO:0043386">
    <property type="term" value="P:mycotoxin biosynthetic process"/>
    <property type="evidence" value="ECO:0007669"/>
    <property type="project" value="InterPro"/>
</dbReference>
<evidence type="ECO:0000256" key="7">
    <source>
        <dbReference type="ARBA" id="ARBA00023180"/>
    </source>
</evidence>
<reference evidence="10 11" key="1">
    <citation type="journal article" date="2003" name="Nature">
        <title>The genome sequence of the filamentous fungus Neurospora crassa.</title>
        <authorList>
            <person name="Galagan J.E."/>
            <person name="Calvo S.E."/>
            <person name="Borkovich K.A."/>
            <person name="Selker E.U."/>
            <person name="Read N.D."/>
            <person name="Jaffe D."/>
            <person name="FitzHugh W."/>
            <person name="Ma L.J."/>
            <person name="Smirnov S."/>
            <person name="Purcell S."/>
            <person name="Rehman B."/>
            <person name="Elkins T."/>
            <person name="Engels R."/>
            <person name="Wang S."/>
            <person name="Nielsen C.B."/>
            <person name="Butler J."/>
            <person name="Endrizzi M."/>
            <person name="Qui D."/>
            <person name="Ianakiev P."/>
            <person name="Bell-Pedersen D."/>
            <person name="Nelson M.A."/>
            <person name="Werner-Washburne M."/>
            <person name="Selitrennikoff C.P."/>
            <person name="Kinsey J.A."/>
            <person name="Braun E.L."/>
            <person name="Zelter A."/>
            <person name="Schulte U."/>
            <person name="Kothe G.O."/>
            <person name="Jedd G."/>
            <person name="Mewes W."/>
            <person name="Staben C."/>
            <person name="Marcotte E."/>
            <person name="Greenberg D."/>
            <person name="Roy A."/>
            <person name="Foley K."/>
            <person name="Naylor J."/>
            <person name="Stange-Thomann N."/>
            <person name="Barrett R."/>
            <person name="Gnerre S."/>
            <person name="Kamal M."/>
            <person name="Kamvysselis M."/>
            <person name="Mauceli E."/>
            <person name="Bielke C."/>
            <person name="Rudd S."/>
            <person name="Frishman D."/>
            <person name="Krystofova S."/>
            <person name="Rasmussen C."/>
            <person name="Metzenberg R.L."/>
            <person name="Perkins D.D."/>
            <person name="Kroken S."/>
            <person name="Cogoni C."/>
            <person name="Macino G."/>
            <person name="Catcheside D."/>
            <person name="Li W."/>
            <person name="Pratt R.J."/>
            <person name="Osmani S.A."/>
            <person name="DeSouza C.P."/>
            <person name="Glass L."/>
            <person name="Orbach M.J."/>
            <person name="Berglund J.A."/>
            <person name="Voelker R."/>
            <person name="Yarden O."/>
            <person name="Plamann M."/>
            <person name="Seiler S."/>
            <person name="Dunlap J."/>
            <person name="Radford A."/>
            <person name="Aramayo R."/>
            <person name="Natvig D.O."/>
            <person name="Alex L.A."/>
            <person name="Mannhaupt G."/>
            <person name="Ebbole D.J."/>
            <person name="Freitag M."/>
            <person name="Paulsen I."/>
            <person name="Sachs M.S."/>
            <person name="Lander E.S."/>
            <person name="Nusbaum C."/>
            <person name="Birren B."/>
        </authorList>
    </citation>
    <scope>NUCLEOTIDE SEQUENCE [LARGE SCALE GENOMIC DNA]</scope>
    <source>
        <strain evidence="11">ATCC 24698 / 74-OR23-1A / CBS 708.71 / DSM 1257 / FGSC 987</strain>
    </source>
</reference>
<organism evidence="10 11">
    <name type="scientific">Neurospora crassa (strain ATCC 24698 / 74-OR23-1A / CBS 708.71 / DSM 1257 / FGSC 987)</name>
    <dbReference type="NCBI Taxonomy" id="367110"/>
    <lineage>
        <taxon>Eukaryota</taxon>
        <taxon>Fungi</taxon>
        <taxon>Dikarya</taxon>
        <taxon>Ascomycota</taxon>
        <taxon>Pezizomycotina</taxon>
        <taxon>Sordariomycetes</taxon>
        <taxon>Sordariomycetidae</taxon>
        <taxon>Sordariales</taxon>
        <taxon>Sordariaceae</taxon>
        <taxon>Neurospora</taxon>
    </lineage>
</organism>
<keyword evidence="11" id="KW-1185">Reference proteome</keyword>
<dbReference type="STRING" id="367110.V5ILQ4"/>
<name>V5ILQ4_NEUCR</name>
<dbReference type="PANTHER" id="PTHR33365:SF4">
    <property type="entry name" value="CYCLOCHLOROTINE BIOSYNTHESIS PROTEIN O"/>
    <property type="match status" value="1"/>
</dbReference>
<evidence type="ECO:0000256" key="6">
    <source>
        <dbReference type="ARBA" id="ARBA00023136"/>
    </source>
</evidence>
<dbReference type="GO" id="GO:0016020">
    <property type="term" value="C:membrane"/>
    <property type="evidence" value="ECO:0007669"/>
    <property type="project" value="UniProtKB-SubCell"/>
</dbReference>
<evidence type="ECO:0000313" key="10">
    <source>
        <dbReference type="EMBL" id="ESA42049.1"/>
    </source>
</evidence>
<evidence type="ECO:0000313" key="11">
    <source>
        <dbReference type="Proteomes" id="UP000001805"/>
    </source>
</evidence>
<comment type="similarity">
    <text evidence="8">Belongs to the ustYa family.</text>
</comment>
<gene>
    <name evidence="10" type="ORF">NCU17270</name>
</gene>